<dbReference type="KEGG" id="char:116220756"/>
<dbReference type="Gene3D" id="2.60.40.10">
    <property type="entry name" value="Immunoglobulins"/>
    <property type="match status" value="2"/>
</dbReference>
<dbReference type="SUPFAM" id="SSF48726">
    <property type="entry name" value="Immunoglobulin"/>
    <property type="match status" value="1"/>
</dbReference>
<dbReference type="InterPro" id="IPR013783">
    <property type="entry name" value="Ig-like_fold"/>
</dbReference>
<dbReference type="Proteomes" id="UP000515152">
    <property type="component" value="Chromosome 6"/>
</dbReference>
<gene>
    <name evidence="12" type="primary">LOC116220756</name>
</gene>
<feature type="chain" id="PRO_5027931770" evidence="9">
    <location>
        <begin position="21"/>
        <end position="303"/>
    </location>
</feature>
<dbReference type="InterPro" id="IPR003599">
    <property type="entry name" value="Ig_sub"/>
</dbReference>
<dbReference type="PANTHER" id="PTHR19433:SF133">
    <property type="entry name" value="IMMUNE-TYPE RECEPTOR 5 PRECURSOR-RELATED"/>
    <property type="match status" value="1"/>
</dbReference>
<dbReference type="InterPro" id="IPR013106">
    <property type="entry name" value="Ig_V-set"/>
</dbReference>
<feature type="transmembrane region" description="Helical" evidence="8">
    <location>
        <begin position="248"/>
        <end position="272"/>
    </location>
</feature>
<keyword evidence="11" id="KW-1185">Reference proteome</keyword>
<evidence type="ECO:0000256" key="7">
    <source>
        <dbReference type="ARBA" id="ARBA00023180"/>
    </source>
</evidence>
<keyword evidence="7" id="KW-0325">Glycoprotein</keyword>
<dbReference type="InterPro" id="IPR036179">
    <property type="entry name" value="Ig-like_dom_sf"/>
</dbReference>
<evidence type="ECO:0000256" key="4">
    <source>
        <dbReference type="ARBA" id="ARBA00022859"/>
    </source>
</evidence>
<evidence type="ECO:0000256" key="2">
    <source>
        <dbReference type="ARBA" id="ARBA00022475"/>
    </source>
</evidence>
<evidence type="ECO:0000256" key="6">
    <source>
        <dbReference type="ARBA" id="ARBA00023157"/>
    </source>
</evidence>
<sequence length="303" mass="34209">MKGLLGSFFILVCITQDVVTESVVYQPDQVIFSRLGETVTVKCMTLKDKDRYLLWYQQRLGQMLQIMCMSHTHTDAHYVGEFNDSHISCQRTEGRFDLKIRNSNRSDEASYYCAGRNRYEHLDFGNGTFVRVEDETEPTSRAVMVIQSQTQDAGDSEPLQCPGVSETRTDELSLFWFGPASRDSHPGLIYAYRNSSNTCETSSMLKCMHELPTSNDGNASTFYCAVKTCGQMLLGNGTKVETESSVDYMIPVLGGTLCLCVVLDIYLIYLYYKKKTCLNCQGRPSKPLRTNTHMGREAPQQSV</sequence>
<dbReference type="GO" id="GO:0005886">
    <property type="term" value="C:plasma membrane"/>
    <property type="evidence" value="ECO:0007669"/>
    <property type="project" value="UniProtKB-SubCell"/>
</dbReference>
<name>A0A6P8FG79_CLUHA</name>
<reference evidence="12" key="1">
    <citation type="submission" date="2025-08" db="UniProtKB">
        <authorList>
            <consortium name="RefSeq"/>
        </authorList>
    </citation>
    <scope>IDENTIFICATION</scope>
</reference>
<dbReference type="Pfam" id="PF07686">
    <property type="entry name" value="V-set"/>
    <property type="match status" value="1"/>
</dbReference>
<dbReference type="RefSeq" id="XP_031424729.1">
    <property type="nucleotide sequence ID" value="XM_031568869.2"/>
</dbReference>
<evidence type="ECO:0000256" key="5">
    <source>
        <dbReference type="ARBA" id="ARBA00023136"/>
    </source>
</evidence>
<evidence type="ECO:0000256" key="3">
    <source>
        <dbReference type="ARBA" id="ARBA00022729"/>
    </source>
</evidence>
<protein>
    <submittedName>
        <fullName evidence="12">Uncharacterized protein LOC116220756 isoform X1</fullName>
    </submittedName>
</protein>
<evidence type="ECO:0000259" key="10">
    <source>
        <dbReference type="SMART" id="SM00409"/>
    </source>
</evidence>
<dbReference type="CDD" id="cd00099">
    <property type="entry name" value="IgV"/>
    <property type="match status" value="1"/>
</dbReference>
<comment type="subcellular location">
    <subcellularLocation>
        <location evidence="1">Cell membrane</location>
    </subcellularLocation>
</comment>
<evidence type="ECO:0000313" key="11">
    <source>
        <dbReference type="Proteomes" id="UP000515152"/>
    </source>
</evidence>
<keyword evidence="2" id="KW-1003">Cell membrane</keyword>
<evidence type="ECO:0000256" key="1">
    <source>
        <dbReference type="ARBA" id="ARBA00004236"/>
    </source>
</evidence>
<keyword evidence="8" id="KW-0812">Transmembrane</keyword>
<dbReference type="OrthoDB" id="8947657at2759"/>
<dbReference type="InterPro" id="IPR052051">
    <property type="entry name" value="TCR_complex_component"/>
</dbReference>
<evidence type="ECO:0000256" key="9">
    <source>
        <dbReference type="SAM" id="SignalP"/>
    </source>
</evidence>
<evidence type="ECO:0000256" key="8">
    <source>
        <dbReference type="SAM" id="Phobius"/>
    </source>
</evidence>
<keyword evidence="3 9" id="KW-0732">Signal</keyword>
<accession>A0A6P8FG79</accession>
<dbReference type="SMART" id="SM00409">
    <property type="entry name" value="IG"/>
    <property type="match status" value="1"/>
</dbReference>
<keyword evidence="8" id="KW-1133">Transmembrane helix</keyword>
<organism evidence="11 12">
    <name type="scientific">Clupea harengus</name>
    <name type="common">Atlantic herring</name>
    <dbReference type="NCBI Taxonomy" id="7950"/>
    <lineage>
        <taxon>Eukaryota</taxon>
        <taxon>Metazoa</taxon>
        <taxon>Chordata</taxon>
        <taxon>Craniata</taxon>
        <taxon>Vertebrata</taxon>
        <taxon>Euteleostomi</taxon>
        <taxon>Actinopterygii</taxon>
        <taxon>Neopterygii</taxon>
        <taxon>Teleostei</taxon>
        <taxon>Clupei</taxon>
        <taxon>Clupeiformes</taxon>
        <taxon>Clupeoidei</taxon>
        <taxon>Clupeidae</taxon>
        <taxon>Clupea</taxon>
    </lineage>
</organism>
<dbReference type="GeneID" id="116220756"/>
<keyword evidence="4" id="KW-0391">Immunity</keyword>
<feature type="signal peptide" evidence="9">
    <location>
        <begin position="1"/>
        <end position="20"/>
    </location>
</feature>
<keyword evidence="5 8" id="KW-0472">Membrane</keyword>
<proteinExistence type="predicted"/>
<dbReference type="AlphaFoldDB" id="A0A6P8FG79"/>
<keyword evidence="6" id="KW-1015">Disulfide bond</keyword>
<dbReference type="PANTHER" id="PTHR19433">
    <property type="entry name" value="T-CELL RECEPTOR ALPHA CHAIN V REGION-RELATED"/>
    <property type="match status" value="1"/>
</dbReference>
<dbReference type="GO" id="GO:0002376">
    <property type="term" value="P:immune system process"/>
    <property type="evidence" value="ECO:0007669"/>
    <property type="project" value="UniProtKB-KW"/>
</dbReference>
<dbReference type="GO" id="GO:0009617">
    <property type="term" value="P:response to bacterium"/>
    <property type="evidence" value="ECO:0007669"/>
    <property type="project" value="TreeGrafter"/>
</dbReference>
<feature type="domain" description="Immunoglobulin" evidence="10">
    <location>
        <begin position="28"/>
        <end position="133"/>
    </location>
</feature>
<evidence type="ECO:0000313" key="12">
    <source>
        <dbReference type="RefSeq" id="XP_031424729.1"/>
    </source>
</evidence>